<protein>
    <submittedName>
        <fullName evidence="1">Uncharacterized protein</fullName>
    </submittedName>
</protein>
<dbReference type="EMBL" id="BJTG01000001">
    <property type="protein sequence ID" value="GEJ55537.1"/>
    <property type="molecule type" value="Genomic_DNA"/>
</dbReference>
<gene>
    <name evidence="1" type="ORF">AMYX_02780</name>
</gene>
<proteinExistence type="predicted"/>
<dbReference type="Proteomes" id="UP000503640">
    <property type="component" value="Unassembled WGS sequence"/>
</dbReference>
<name>A0A7I9VHM8_9BACT</name>
<dbReference type="RefSeq" id="WP_176062330.1">
    <property type="nucleotide sequence ID" value="NZ_BJTG01000001.1"/>
</dbReference>
<accession>A0A7I9VHM8</accession>
<dbReference type="AlphaFoldDB" id="A0A7I9VHM8"/>
<sequence>MSVLVEDVVSHRLYELPEDAPTSDRPRRRPISATVPVEGRETREEFYLAAAKWPELRGHRLRVVG</sequence>
<comment type="caution">
    <text evidence="1">The sequence shown here is derived from an EMBL/GenBank/DDBJ whole genome shotgun (WGS) entry which is preliminary data.</text>
</comment>
<evidence type="ECO:0000313" key="2">
    <source>
        <dbReference type="Proteomes" id="UP000503640"/>
    </source>
</evidence>
<evidence type="ECO:0000313" key="1">
    <source>
        <dbReference type="EMBL" id="GEJ55537.1"/>
    </source>
</evidence>
<keyword evidence="2" id="KW-1185">Reference proteome</keyword>
<organism evidence="1 2">
    <name type="scientific">Anaeromyxobacter diazotrophicus</name>
    <dbReference type="NCBI Taxonomy" id="2590199"/>
    <lineage>
        <taxon>Bacteria</taxon>
        <taxon>Pseudomonadati</taxon>
        <taxon>Myxococcota</taxon>
        <taxon>Myxococcia</taxon>
        <taxon>Myxococcales</taxon>
        <taxon>Cystobacterineae</taxon>
        <taxon>Anaeromyxobacteraceae</taxon>
        <taxon>Anaeromyxobacter</taxon>
    </lineage>
</organism>
<reference evidence="2" key="1">
    <citation type="journal article" date="2020" name="Appl. Environ. Microbiol.">
        <title>Diazotrophic Anaeromyxobacter Isolates from Soils.</title>
        <authorList>
            <person name="Masuda Y."/>
            <person name="Yamanaka H."/>
            <person name="Xu Z.X."/>
            <person name="Shiratori Y."/>
            <person name="Aono T."/>
            <person name="Amachi S."/>
            <person name="Senoo K."/>
            <person name="Itoh H."/>
        </authorList>
    </citation>
    <scope>NUCLEOTIDE SEQUENCE [LARGE SCALE GENOMIC DNA]</scope>
    <source>
        <strain evidence="2">R267</strain>
    </source>
</reference>